<name>A0A2N1PMX6_9BACT</name>
<evidence type="ECO:0008006" key="3">
    <source>
        <dbReference type="Google" id="ProtNLM"/>
    </source>
</evidence>
<organism evidence="1 2">
    <name type="scientific">Candidatus Wallbacteria bacterium HGW-Wallbacteria-1</name>
    <dbReference type="NCBI Taxonomy" id="2013854"/>
    <lineage>
        <taxon>Bacteria</taxon>
        <taxon>Candidatus Walliibacteriota</taxon>
    </lineage>
</organism>
<dbReference type="EMBL" id="PGXC01000014">
    <property type="protein sequence ID" value="PKK89632.1"/>
    <property type="molecule type" value="Genomic_DNA"/>
</dbReference>
<sequence>MVKIQNRNISFRQLMTFFSVSLLFFSAVLVNGAISSDLPFSESIQLQNGKTITVEAGPVSGSPHLMEAWIVSGDTRNILVPRRGGVITDMALLNIGKNKPVAIFLVSLAGAMETSVFTFAIDAGTFAGTLVNAPDGDAEGIHSLYLGNDEKASGRLRLTLFHSPGPHWNEPVEFKTWFLSDDLCWKPGELSTQVNAPVKILVIGERAFMNSDWNVALAQYSKIIELDSKKPFQDEDGMRALEIAMTYVPGLLERVGKFREAMMAYEGYVDRYPSGTMADASQIEADFLDSSLRFAESLTADYFTARWAMDSGDRTRAFQLASVVADANFGDNLPYLTALIQRSSLLAARAAEIVGDSEAAIRYYRKCVAASGNTREAVLARQALEMAQPQKGSSVKAEPGD</sequence>
<dbReference type="InterPro" id="IPR011990">
    <property type="entry name" value="TPR-like_helical_dom_sf"/>
</dbReference>
<reference evidence="1 2" key="1">
    <citation type="journal article" date="2017" name="ISME J.">
        <title>Potential for microbial H2 and metal transformations associated with novel bacteria and archaea in deep terrestrial subsurface sediments.</title>
        <authorList>
            <person name="Hernsdorf A.W."/>
            <person name="Amano Y."/>
            <person name="Miyakawa K."/>
            <person name="Ise K."/>
            <person name="Suzuki Y."/>
            <person name="Anantharaman K."/>
            <person name="Probst A."/>
            <person name="Burstein D."/>
            <person name="Thomas B.C."/>
            <person name="Banfield J.F."/>
        </authorList>
    </citation>
    <scope>NUCLEOTIDE SEQUENCE [LARGE SCALE GENOMIC DNA]</scope>
    <source>
        <strain evidence="1">HGW-Wallbacteria-1</strain>
    </source>
</reference>
<evidence type="ECO:0000313" key="1">
    <source>
        <dbReference type="EMBL" id="PKK89632.1"/>
    </source>
</evidence>
<dbReference type="Proteomes" id="UP000233256">
    <property type="component" value="Unassembled WGS sequence"/>
</dbReference>
<dbReference type="SUPFAM" id="SSF48452">
    <property type="entry name" value="TPR-like"/>
    <property type="match status" value="1"/>
</dbReference>
<comment type="caution">
    <text evidence="1">The sequence shown here is derived from an EMBL/GenBank/DDBJ whole genome shotgun (WGS) entry which is preliminary data.</text>
</comment>
<accession>A0A2N1PMX6</accession>
<dbReference type="AlphaFoldDB" id="A0A2N1PMX6"/>
<gene>
    <name evidence="1" type="ORF">CVV64_13215</name>
</gene>
<evidence type="ECO:0000313" key="2">
    <source>
        <dbReference type="Proteomes" id="UP000233256"/>
    </source>
</evidence>
<proteinExistence type="predicted"/>
<protein>
    <recommendedName>
        <fullName evidence="3">Tetratricopeptide repeat protein</fullName>
    </recommendedName>
</protein>
<dbReference type="Gene3D" id="1.25.40.10">
    <property type="entry name" value="Tetratricopeptide repeat domain"/>
    <property type="match status" value="1"/>
</dbReference>